<dbReference type="Ensembl" id="ENSATET00000017770.2">
    <property type="protein sequence ID" value="ENSATEP00000017477.2"/>
    <property type="gene ID" value="ENSATEG00000012156.2"/>
</dbReference>
<reference evidence="1" key="3">
    <citation type="submission" date="2025-09" db="UniProtKB">
        <authorList>
            <consortium name="Ensembl"/>
        </authorList>
    </citation>
    <scope>IDENTIFICATION</scope>
</reference>
<proteinExistence type="predicted"/>
<accession>A0A3Q1I7K0</accession>
<name>A0A3Q1I7K0_ANATE</name>
<dbReference type="Proteomes" id="UP000265040">
    <property type="component" value="Chromosome 12"/>
</dbReference>
<protein>
    <submittedName>
        <fullName evidence="1">Uncharacterized protein</fullName>
    </submittedName>
</protein>
<dbReference type="InParanoid" id="A0A3Q1I7K0"/>
<sequence length="83" mass="9575">MASFGWRGRKVGEKVSKSVVQGGGDWLHAIKRRREMRSGGMLHKSKRLEVKVRCLPYLYSLPDVGNKNKHIRPAYIFHFHLAT</sequence>
<evidence type="ECO:0000313" key="1">
    <source>
        <dbReference type="Ensembl" id="ENSATEP00000017477.2"/>
    </source>
</evidence>
<dbReference type="STRING" id="64144.ENSATEP00000017477"/>
<reference evidence="1" key="2">
    <citation type="submission" date="2025-08" db="UniProtKB">
        <authorList>
            <consortium name="Ensembl"/>
        </authorList>
    </citation>
    <scope>IDENTIFICATION</scope>
</reference>
<dbReference type="OrthoDB" id="9370697at2759"/>
<keyword evidence="2" id="KW-1185">Reference proteome</keyword>
<dbReference type="AlphaFoldDB" id="A0A3Q1I7K0"/>
<reference evidence="1" key="1">
    <citation type="submission" date="2021-04" db="EMBL/GenBank/DDBJ databases">
        <authorList>
            <consortium name="Wellcome Sanger Institute Data Sharing"/>
        </authorList>
    </citation>
    <scope>NUCLEOTIDE SEQUENCE [LARGE SCALE GENOMIC DNA]</scope>
</reference>
<evidence type="ECO:0000313" key="2">
    <source>
        <dbReference type="Proteomes" id="UP000265040"/>
    </source>
</evidence>
<organism evidence="1 2">
    <name type="scientific">Anabas testudineus</name>
    <name type="common">Climbing perch</name>
    <name type="synonym">Anthias testudineus</name>
    <dbReference type="NCBI Taxonomy" id="64144"/>
    <lineage>
        <taxon>Eukaryota</taxon>
        <taxon>Metazoa</taxon>
        <taxon>Chordata</taxon>
        <taxon>Craniata</taxon>
        <taxon>Vertebrata</taxon>
        <taxon>Euteleostomi</taxon>
        <taxon>Actinopterygii</taxon>
        <taxon>Neopterygii</taxon>
        <taxon>Teleostei</taxon>
        <taxon>Neoteleostei</taxon>
        <taxon>Acanthomorphata</taxon>
        <taxon>Anabantaria</taxon>
        <taxon>Anabantiformes</taxon>
        <taxon>Anabantoidei</taxon>
        <taxon>Anabantidae</taxon>
        <taxon>Anabas</taxon>
    </lineage>
</organism>